<dbReference type="AlphaFoldDB" id="A0A136LW22"/>
<gene>
    <name evidence="1" type="primary">galE_1</name>
    <name evidence="1" type="ORF">TR69_WS6001001452</name>
</gene>
<dbReference type="InterPro" id="IPR036291">
    <property type="entry name" value="NAD(P)-bd_dom_sf"/>
</dbReference>
<evidence type="ECO:0000313" key="2">
    <source>
        <dbReference type="Proteomes" id="UP000070457"/>
    </source>
</evidence>
<name>A0A136LW22_9BACT</name>
<keyword evidence="1" id="KW-0413">Isomerase</keyword>
<dbReference type="Gene3D" id="3.90.25.10">
    <property type="entry name" value="UDP-galactose 4-epimerase, domain 1"/>
    <property type="match status" value="1"/>
</dbReference>
<dbReference type="SUPFAM" id="SSF51735">
    <property type="entry name" value="NAD(P)-binding Rossmann-fold domains"/>
    <property type="match status" value="1"/>
</dbReference>
<accession>A0A136LW22</accession>
<organism evidence="1 2">
    <name type="scientific">candidate division WS6 bacterium OLB20</name>
    <dbReference type="NCBI Taxonomy" id="1617426"/>
    <lineage>
        <taxon>Bacteria</taxon>
        <taxon>Candidatus Dojkabacteria</taxon>
    </lineage>
</organism>
<reference evidence="1 2" key="1">
    <citation type="submission" date="2015-02" db="EMBL/GenBank/DDBJ databases">
        <title>Improved understanding of the partial-nitritation anammox process through 23 genomes representing the majority of the microbial community.</title>
        <authorList>
            <person name="Speth D.R."/>
            <person name="In T Zandt M."/>
            <person name="Guerrero Cruz S."/>
            <person name="Jetten M.S."/>
            <person name="Dutilh B.E."/>
        </authorList>
    </citation>
    <scope>NUCLEOTIDE SEQUENCE [LARGE SCALE GENOMIC DNA]</scope>
    <source>
        <strain evidence="1">OLB20</strain>
    </source>
</reference>
<dbReference type="EC" id="5.1.3.2" evidence="1"/>
<proteinExistence type="predicted"/>
<comment type="caution">
    <text evidence="1">The sequence shown here is derived from an EMBL/GenBank/DDBJ whole genome shotgun (WGS) entry which is preliminary data.</text>
</comment>
<protein>
    <submittedName>
        <fullName evidence="1">UDP-glucose 4-epimerase</fullName>
        <ecNumber evidence="1">5.1.3.2</ecNumber>
    </submittedName>
</protein>
<dbReference type="STRING" id="1617426.TR69_WS6001001452"/>
<dbReference type="EMBL" id="JYNZ01000006">
    <property type="protein sequence ID" value="KXK25846.1"/>
    <property type="molecule type" value="Genomic_DNA"/>
</dbReference>
<sequence>MEYDTAPRREGDSARLVANPSRIKEAMGWEARYTLDDIISSAWEWEQKRTDADYA</sequence>
<dbReference type="Proteomes" id="UP000070457">
    <property type="component" value="Unassembled WGS sequence"/>
</dbReference>
<dbReference type="GO" id="GO:0003978">
    <property type="term" value="F:UDP-glucose 4-epimerase activity"/>
    <property type="evidence" value="ECO:0007669"/>
    <property type="project" value="UniProtKB-EC"/>
</dbReference>
<evidence type="ECO:0000313" key="1">
    <source>
        <dbReference type="EMBL" id="KXK25846.1"/>
    </source>
</evidence>